<name>A0A0P0VPN3_ORYSJ</name>
<dbReference type="Gramene" id="Os02t0744800-01">
    <property type="protein sequence ID" value="Os02t0744800-01"/>
    <property type="gene ID" value="Os02g0744800"/>
</dbReference>
<organism evidence="1 2">
    <name type="scientific">Oryza sativa subsp. japonica</name>
    <name type="common">Rice</name>
    <dbReference type="NCBI Taxonomy" id="39947"/>
    <lineage>
        <taxon>Eukaryota</taxon>
        <taxon>Viridiplantae</taxon>
        <taxon>Streptophyta</taxon>
        <taxon>Embryophyta</taxon>
        <taxon>Tracheophyta</taxon>
        <taxon>Spermatophyta</taxon>
        <taxon>Magnoliopsida</taxon>
        <taxon>Liliopsida</taxon>
        <taxon>Poales</taxon>
        <taxon>Poaceae</taxon>
        <taxon>BOP clade</taxon>
        <taxon>Oryzoideae</taxon>
        <taxon>Oryzeae</taxon>
        <taxon>Oryzinae</taxon>
        <taxon>Oryza</taxon>
        <taxon>Oryza sativa</taxon>
    </lineage>
</organism>
<keyword evidence="2" id="KW-1185">Reference proteome</keyword>
<accession>A0A0P0VPN3</accession>
<reference evidence="2" key="1">
    <citation type="journal article" date="2005" name="Nature">
        <title>The map-based sequence of the rice genome.</title>
        <authorList>
            <consortium name="International rice genome sequencing project (IRGSP)"/>
            <person name="Matsumoto T."/>
            <person name="Wu J."/>
            <person name="Kanamori H."/>
            <person name="Katayose Y."/>
            <person name="Fujisawa M."/>
            <person name="Namiki N."/>
            <person name="Mizuno H."/>
            <person name="Yamamoto K."/>
            <person name="Antonio B.A."/>
            <person name="Baba T."/>
            <person name="Sakata K."/>
            <person name="Nagamura Y."/>
            <person name="Aoki H."/>
            <person name="Arikawa K."/>
            <person name="Arita K."/>
            <person name="Bito T."/>
            <person name="Chiden Y."/>
            <person name="Fujitsuka N."/>
            <person name="Fukunaka R."/>
            <person name="Hamada M."/>
            <person name="Harada C."/>
            <person name="Hayashi A."/>
            <person name="Hijishita S."/>
            <person name="Honda M."/>
            <person name="Hosokawa S."/>
            <person name="Ichikawa Y."/>
            <person name="Idonuma A."/>
            <person name="Iijima M."/>
            <person name="Ikeda M."/>
            <person name="Ikeno M."/>
            <person name="Ito K."/>
            <person name="Ito S."/>
            <person name="Ito T."/>
            <person name="Ito Y."/>
            <person name="Ito Y."/>
            <person name="Iwabuchi A."/>
            <person name="Kamiya K."/>
            <person name="Karasawa W."/>
            <person name="Kurita K."/>
            <person name="Katagiri S."/>
            <person name="Kikuta A."/>
            <person name="Kobayashi H."/>
            <person name="Kobayashi N."/>
            <person name="Machita K."/>
            <person name="Maehara T."/>
            <person name="Masukawa M."/>
            <person name="Mizubayashi T."/>
            <person name="Mukai Y."/>
            <person name="Nagasaki H."/>
            <person name="Nagata Y."/>
            <person name="Naito S."/>
            <person name="Nakashima M."/>
            <person name="Nakama Y."/>
            <person name="Nakamichi Y."/>
            <person name="Nakamura M."/>
            <person name="Meguro A."/>
            <person name="Negishi M."/>
            <person name="Ohta I."/>
            <person name="Ohta T."/>
            <person name="Okamoto M."/>
            <person name="Ono N."/>
            <person name="Saji S."/>
            <person name="Sakaguchi M."/>
            <person name="Sakai K."/>
            <person name="Shibata M."/>
            <person name="Shimokawa T."/>
            <person name="Song J."/>
            <person name="Takazaki Y."/>
            <person name="Terasawa K."/>
            <person name="Tsugane M."/>
            <person name="Tsuji K."/>
            <person name="Ueda S."/>
            <person name="Waki K."/>
            <person name="Yamagata H."/>
            <person name="Yamamoto M."/>
            <person name="Yamamoto S."/>
            <person name="Yamane H."/>
            <person name="Yoshiki S."/>
            <person name="Yoshihara R."/>
            <person name="Yukawa K."/>
            <person name="Zhong H."/>
            <person name="Yano M."/>
            <person name="Yuan Q."/>
            <person name="Ouyang S."/>
            <person name="Liu J."/>
            <person name="Jones K.M."/>
            <person name="Gansberger K."/>
            <person name="Moffat K."/>
            <person name="Hill J."/>
            <person name="Bera J."/>
            <person name="Fadrosh D."/>
            <person name="Jin S."/>
            <person name="Johri S."/>
            <person name="Kim M."/>
            <person name="Overton L."/>
            <person name="Reardon M."/>
            <person name="Tsitrin T."/>
            <person name="Vuong H."/>
            <person name="Weaver B."/>
            <person name="Ciecko A."/>
            <person name="Tallon L."/>
            <person name="Jackson J."/>
            <person name="Pai G."/>
            <person name="Aken S.V."/>
            <person name="Utterback T."/>
            <person name="Reidmuller S."/>
            <person name="Feldblyum T."/>
            <person name="Hsiao J."/>
            <person name="Zismann V."/>
            <person name="Iobst S."/>
            <person name="de Vazeille A.R."/>
            <person name="Buell C.R."/>
            <person name="Ying K."/>
            <person name="Li Y."/>
            <person name="Lu T."/>
            <person name="Huang Y."/>
            <person name="Zhao Q."/>
            <person name="Feng Q."/>
            <person name="Zhang L."/>
            <person name="Zhu J."/>
            <person name="Weng Q."/>
            <person name="Mu J."/>
            <person name="Lu Y."/>
            <person name="Fan D."/>
            <person name="Liu Y."/>
            <person name="Guan J."/>
            <person name="Zhang Y."/>
            <person name="Yu S."/>
            <person name="Liu X."/>
            <person name="Zhang Y."/>
            <person name="Hong G."/>
            <person name="Han B."/>
            <person name="Choisne N."/>
            <person name="Demange N."/>
            <person name="Orjeda G."/>
            <person name="Samain S."/>
            <person name="Cattolico L."/>
            <person name="Pelletier E."/>
            <person name="Couloux A."/>
            <person name="Segurens B."/>
            <person name="Wincker P."/>
            <person name="D'Hont A."/>
            <person name="Scarpelli C."/>
            <person name="Weissenbach J."/>
            <person name="Salanoubat M."/>
            <person name="Quetier F."/>
            <person name="Yu Y."/>
            <person name="Kim H.R."/>
            <person name="Rambo T."/>
            <person name="Currie J."/>
            <person name="Collura K."/>
            <person name="Luo M."/>
            <person name="Yang T."/>
            <person name="Ammiraju J.S.S."/>
            <person name="Engler F."/>
            <person name="Soderlund C."/>
            <person name="Wing R.A."/>
            <person name="Palmer L.E."/>
            <person name="de la Bastide M."/>
            <person name="Spiegel L."/>
            <person name="Nascimento L."/>
            <person name="Zutavern T."/>
            <person name="O'Shaughnessy A."/>
            <person name="Dike S."/>
            <person name="Dedhia N."/>
            <person name="Preston R."/>
            <person name="Balija V."/>
            <person name="McCombie W.R."/>
            <person name="Chow T."/>
            <person name="Chen H."/>
            <person name="Chung M."/>
            <person name="Chen C."/>
            <person name="Shaw J."/>
            <person name="Wu H."/>
            <person name="Hsiao K."/>
            <person name="Chao Y."/>
            <person name="Chu M."/>
            <person name="Cheng C."/>
            <person name="Hour A."/>
            <person name="Lee P."/>
            <person name="Lin S."/>
            <person name="Lin Y."/>
            <person name="Liou J."/>
            <person name="Liu S."/>
            <person name="Hsing Y."/>
            <person name="Raghuvanshi S."/>
            <person name="Mohanty A."/>
            <person name="Bharti A.K."/>
            <person name="Gaur A."/>
            <person name="Gupta V."/>
            <person name="Kumar D."/>
            <person name="Ravi V."/>
            <person name="Vij S."/>
            <person name="Kapur A."/>
            <person name="Khurana P."/>
            <person name="Khurana P."/>
            <person name="Khurana J.P."/>
            <person name="Tyagi A.K."/>
            <person name="Gaikwad K."/>
            <person name="Singh A."/>
            <person name="Dalal V."/>
            <person name="Srivastava S."/>
            <person name="Dixit A."/>
            <person name="Pal A.K."/>
            <person name="Ghazi I.A."/>
            <person name="Yadav M."/>
            <person name="Pandit A."/>
            <person name="Bhargava A."/>
            <person name="Sureshbabu K."/>
            <person name="Batra K."/>
            <person name="Sharma T.R."/>
            <person name="Mohapatra T."/>
            <person name="Singh N.K."/>
            <person name="Messing J."/>
            <person name="Nelson A.B."/>
            <person name="Fuks G."/>
            <person name="Kavchok S."/>
            <person name="Keizer G."/>
            <person name="Linton E."/>
            <person name="Llaca V."/>
            <person name="Song R."/>
            <person name="Tanyolac B."/>
            <person name="Young S."/>
            <person name="Ho-Il K."/>
            <person name="Hahn J.H."/>
            <person name="Sangsakoo G."/>
            <person name="Vanavichit A."/>
            <person name="de Mattos Luiz.A.T."/>
            <person name="Zimmer P.D."/>
            <person name="Malone G."/>
            <person name="Dellagostin O."/>
            <person name="de Oliveira A.C."/>
            <person name="Bevan M."/>
            <person name="Bancroft I."/>
            <person name="Minx P."/>
            <person name="Cordum H."/>
            <person name="Wilson R."/>
            <person name="Cheng Z."/>
            <person name="Jin W."/>
            <person name="Jiang J."/>
            <person name="Leong S.A."/>
            <person name="Iwama H."/>
            <person name="Gojobori T."/>
            <person name="Itoh T."/>
            <person name="Niimura Y."/>
            <person name="Fujii Y."/>
            <person name="Habara T."/>
            <person name="Sakai H."/>
            <person name="Sato Y."/>
            <person name="Wilson G."/>
            <person name="Kumar K."/>
            <person name="McCouch S."/>
            <person name="Juretic N."/>
            <person name="Hoen D."/>
            <person name="Wright S."/>
            <person name="Bruskiewich R."/>
            <person name="Bureau T."/>
            <person name="Miyao A."/>
            <person name="Hirochika H."/>
            <person name="Nishikawa T."/>
            <person name="Kadowaki K."/>
            <person name="Sugiura M."/>
            <person name="Burr B."/>
            <person name="Sasaki T."/>
        </authorList>
    </citation>
    <scope>NUCLEOTIDE SEQUENCE [LARGE SCALE GENOMIC DNA]</scope>
    <source>
        <strain evidence="2">cv. Nipponbare</strain>
    </source>
</reference>
<dbReference type="Proteomes" id="UP000059680">
    <property type="component" value="Chromosome 2"/>
</dbReference>
<evidence type="ECO:0000313" key="1">
    <source>
        <dbReference type="EMBL" id="BAS80893.1"/>
    </source>
</evidence>
<proteinExistence type="predicted"/>
<protein>
    <submittedName>
        <fullName evidence="1">Os02g0744800 protein</fullName>
    </submittedName>
</protein>
<reference evidence="1 2" key="3">
    <citation type="journal article" date="2013" name="Rice">
        <title>Improvement of the Oryza sativa Nipponbare reference genome using next generation sequence and optical map data.</title>
        <authorList>
            <person name="Kawahara Y."/>
            <person name="de la Bastide M."/>
            <person name="Hamilton J.P."/>
            <person name="Kanamori H."/>
            <person name="McCombie W.R."/>
            <person name="Ouyang S."/>
            <person name="Schwartz D.C."/>
            <person name="Tanaka T."/>
            <person name="Wu J."/>
            <person name="Zhou S."/>
            <person name="Childs K.L."/>
            <person name="Davidson R.M."/>
            <person name="Lin H."/>
            <person name="Quesada-Ocampo L."/>
            <person name="Vaillancourt B."/>
            <person name="Sakai H."/>
            <person name="Lee S.S."/>
            <person name="Kim J."/>
            <person name="Numa H."/>
            <person name="Itoh T."/>
            <person name="Buell C.R."/>
            <person name="Matsumoto T."/>
        </authorList>
    </citation>
    <scope>NUCLEOTIDE SEQUENCE [LARGE SCALE GENOMIC DNA]</scope>
    <source>
        <strain evidence="2">cv. Nipponbare</strain>
    </source>
</reference>
<evidence type="ECO:0000313" key="2">
    <source>
        <dbReference type="Proteomes" id="UP000059680"/>
    </source>
</evidence>
<reference evidence="1 2" key="2">
    <citation type="journal article" date="2013" name="Plant Cell Physiol.">
        <title>Rice Annotation Project Database (RAP-DB): an integrative and interactive database for rice genomics.</title>
        <authorList>
            <person name="Sakai H."/>
            <person name="Lee S.S."/>
            <person name="Tanaka T."/>
            <person name="Numa H."/>
            <person name="Kim J."/>
            <person name="Kawahara Y."/>
            <person name="Wakimoto H."/>
            <person name="Yang C.C."/>
            <person name="Iwamoto M."/>
            <person name="Abe T."/>
            <person name="Yamada Y."/>
            <person name="Muto A."/>
            <person name="Inokuchi H."/>
            <person name="Ikemura T."/>
            <person name="Matsumoto T."/>
            <person name="Sasaki T."/>
            <person name="Itoh T."/>
        </authorList>
    </citation>
    <scope>NUCLEOTIDE SEQUENCE [LARGE SCALE GENOMIC DNA]</scope>
    <source>
        <strain evidence="2">cv. Nipponbare</strain>
    </source>
</reference>
<gene>
    <name evidence="1" type="ordered locus">Os02g0744800</name>
    <name evidence="1" type="ORF">OSNPB_020744800</name>
</gene>
<dbReference type="EMBL" id="AP014958">
    <property type="protein sequence ID" value="BAS80893.1"/>
    <property type="molecule type" value="Genomic_DNA"/>
</dbReference>
<sequence>MAYSWFSPHGSNRDGIRRTSAPAVIRCASCTENPTHPRTLSLCSDSNRRSISSRSGRPVPSITTCTSCPAIHGIASPMMSTPFWWSSRPMNPISGTSSRTCRPSCRCSASLHCFLPVSSVSNV</sequence>
<dbReference type="AlphaFoldDB" id="A0A0P0VPN3"/>
<dbReference type="InParanoid" id="A0A0P0VPN3"/>
<dbReference type="PaxDb" id="39947-A0A0P0VPN3"/>